<dbReference type="Pfam" id="PF06985">
    <property type="entry name" value="HET"/>
    <property type="match status" value="1"/>
</dbReference>
<dbReference type="InterPro" id="IPR052895">
    <property type="entry name" value="HetReg/Transcr_Mod"/>
</dbReference>
<protein>
    <recommendedName>
        <fullName evidence="1">Heterokaryon incompatibility domain-containing protein</fullName>
    </recommendedName>
</protein>
<proteinExistence type="predicted"/>
<sequence length="189" mass="22309">MEGPYAVTPLSHDTSTPQFRLLELHPSTQSSLIECSLRSYSFDESYPAYKALSYTWGSVKDTYQLRLNGYEFSVSRNLWTFLEQMHLQRRHGVYWIDAICINQSNTLEKNHQVQMMRRIYSTAEQVVIWLGEATQDKTSDMAMDVVASTHKWVSNRRSGDSMHESHFIWDERETRAVKHLFSRDYWTRI</sequence>
<dbReference type="KEGG" id="bor:COCMIDRAFT_61370"/>
<dbReference type="InterPro" id="IPR010730">
    <property type="entry name" value="HET"/>
</dbReference>
<dbReference type="RefSeq" id="XP_007686359.1">
    <property type="nucleotide sequence ID" value="XM_007688169.1"/>
</dbReference>
<evidence type="ECO:0000259" key="1">
    <source>
        <dbReference type="Pfam" id="PF06985"/>
    </source>
</evidence>
<feature type="domain" description="Heterokaryon incompatibility" evidence="1">
    <location>
        <begin position="49"/>
        <end position="189"/>
    </location>
</feature>
<dbReference type="PANTHER" id="PTHR24148">
    <property type="entry name" value="ANKYRIN REPEAT DOMAIN-CONTAINING PROTEIN 39 HOMOLOG-RELATED"/>
    <property type="match status" value="1"/>
</dbReference>
<dbReference type="Proteomes" id="UP000054032">
    <property type="component" value="Unassembled WGS sequence"/>
</dbReference>
<dbReference type="eggNOG" id="ENOG502SRNF">
    <property type="taxonomic scope" value="Eukaryota"/>
</dbReference>
<evidence type="ECO:0000313" key="2">
    <source>
        <dbReference type="EMBL" id="EUC47156.1"/>
    </source>
</evidence>
<dbReference type="EMBL" id="KI963956">
    <property type="protein sequence ID" value="EUC47156.1"/>
    <property type="molecule type" value="Genomic_DNA"/>
</dbReference>
<dbReference type="AlphaFoldDB" id="W6ZTV2"/>
<gene>
    <name evidence="2" type="ORF">COCMIDRAFT_61370</name>
</gene>
<dbReference type="HOGENOM" id="CLU_004184_6_0_1"/>
<name>W6ZTV2_COCMI</name>
<reference evidence="2 3" key="1">
    <citation type="journal article" date="2013" name="PLoS Genet.">
        <title>Comparative genome structure, secondary metabolite, and effector coding capacity across Cochliobolus pathogens.</title>
        <authorList>
            <person name="Condon B.J."/>
            <person name="Leng Y."/>
            <person name="Wu D."/>
            <person name="Bushley K.E."/>
            <person name="Ohm R.A."/>
            <person name="Otillar R."/>
            <person name="Martin J."/>
            <person name="Schackwitz W."/>
            <person name="Grimwood J."/>
            <person name="MohdZainudin N."/>
            <person name="Xue C."/>
            <person name="Wang R."/>
            <person name="Manning V.A."/>
            <person name="Dhillon B."/>
            <person name="Tu Z.J."/>
            <person name="Steffenson B.J."/>
            <person name="Salamov A."/>
            <person name="Sun H."/>
            <person name="Lowry S."/>
            <person name="LaButti K."/>
            <person name="Han J."/>
            <person name="Copeland A."/>
            <person name="Lindquist E."/>
            <person name="Barry K."/>
            <person name="Schmutz J."/>
            <person name="Baker S.E."/>
            <person name="Ciuffetti L.M."/>
            <person name="Grigoriev I.V."/>
            <person name="Zhong S."/>
            <person name="Turgeon B.G."/>
        </authorList>
    </citation>
    <scope>NUCLEOTIDE SEQUENCE [LARGE SCALE GENOMIC DNA]</scope>
    <source>
        <strain evidence="2 3">ATCC 44560</strain>
    </source>
</reference>
<evidence type="ECO:0000313" key="3">
    <source>
        <dbReference type="Proteomes" id="UP000054032"/>
    </source>
</evidence>
<dbReference type="OrthoDB" id="5386682at2759"/>
<accession>W6ZTV2</accession>
<organism evidence="2 3">
    <name type="scientific">Bipolaris oryzae ATCC 44560</name>
    <dbReference type="NCBI Taxonomy" id="930090"/>
    <lineage>
        <taxon>Eukaryota</taxon>
        <taxon>Fungi</taxon>
        <taxon>Dikarya</taxon>
        <taxon>Ascomycota</taxon>
        <taxon>Pezizomycotina</taxon>
        <taxon>Dothideomycetes</taxon>
        <taxon>Pleosporomycetidae</taxon>
        <taxon>Pleosporales</taxon>
        <taxon>Pleosporineae</taxon>
        <taxon>Pleosporaceae</taxon>
        <taxon>Bipolaris</taxon>
    </lineage>
</organism>
<dbReference type="GeneID" id="19124856"/>
<dbReference type="PANTHER" id="PTHR24148:SF73">
    <property type="entry name" value="HET DOMAIN PROTEIN (AFU_ORTHOLOGUE AFUA_8G01020)"/>
    <property type="match status" value="1"/>
</dbReference>
<feature type="non-terminal residue" evidence="2">
    <location>
        <position position="189"/>
    </location>
</feature>
<keyword evidence="3" id="KW-1185">Reference proteome</keyword>